<dbReference type="Proteomes" id="UP000515679">
    <property type="component" value="Chromosome"/>
</dbReference>
<accession>A0A7G5C5J1</accession>
<keyword evidence="2" id="KW-1185">Reference proteome</keyword>
<dbReference type="SUPFAM" id="SSF75005">
    <property type="entry name" value="Arabinanase/levansucrase/invertase"/>
    <property type="match status" value="1"/>
</dbReference>
<dbReference type="RefSeq" id="WP_182300712.1">
    <property type="nucleotide sequence ID" value="NZ_CP041969.1"/>
</dbReference>
<sequence>MANRYANLVGANNISAEYQKITDGFQAVQDDVDGKAPASVGTDLTAHIGSRGSSHGNATTSEAGFISAADKTKLNGIEAEAQKNKPGFSHVNDVAADIPEDTLTVEGGTGITVTTNPTTKKMTITATGTATPGAHGSSHNPDGADPIPALDQVIDDVAAHKADGVTHLVAFNGNGNLKGQMASSYAIGLAATRDKKHYIVQQDIAFEPTGVNGDFDRNNVKDPCIISVGDMIYMWYSGHSNESSNVYRIGLATLDLKKTSLGNKKSNWVRHPSYPLNFGLNNYQLSPNVLYEPEDTGREFKMWFAGGTSGFAGLEIYYAYSSNGISWTLHGKVVSLGSSGAWDDNFIQPTHITKIGSTYHLFYAGFKTGERQKTGYVTFSNPEGVYTKSPDNPIMTRKNQSQALTANATTGSKTVKVASTSAFAAGATIVIADESNTNNFEFNTIQTIVNSTDILLDQPLLRGYTTVAGSTILGLENGSLNIFHLDFEDGVYTAYGTAFQLGNVGTTIGGYLLETTFIAQGPSLNALQVVQNRSPFLGMARSATEYKWDFRSRENPRFLKLDGIIKAHDIVDYYPDPATSSPRKQIIPLANFGQAGLAVSSTSWGTYAYSTFPGKDAFPPGATFTFKFVAGIASGSGNVRVVIGSTDTGVQNVATTGTNLFSKAMTMSSIGNGPLLMSLTAHVTSGSGTLTIYDAYIEVNW</sequence>
<organism evidence="1 2">
    <name type="scientific">Cohnella cholangitidis</name>
    <dbReference type="NCBI Taxonomy" id="2598458"/>
    <lineage>
        <taxon>Bacteria</taxon>
        <taxon>Bacillati</taxon>
        <taxon>Bacillota</taxon>
        <taxon>Bacilli</taxon>
        <taxon>Bacillales</taxon>
        <taxon>Paenibacillaceae</taxon>
        <taxon>Cohnella</taxon>
    </lineage>
</organism>
<evidence type="ECO:0000313" key="1">
    <source>
        <dbReference type="EMBL" id="QMV44475.1"/>
    </source>
</evidence>
<dbReference type="Gene3D" id="2.115.10.20">
    <property type="entry name" value="Glycosyl hydrolase domain, family 43"/>
    <property type="match status" value="2"/>
</dbReference>
<dbReference type="AlphaFoldDB" id="A0A7G5C5J1"/>
<dbReference type="PANTHER" id="PTHR35279:SF1">
    <property type="entry name" value="ARABINANASE_LEVANSUCRASE_INVERTASE"/>
    <property type="match status" value="1"/>
</dbReference>
<dbReference type="PANTHER" id="PTHR35279">
    <property type="match status" value="1"/>
</dbReference>
<dbReference type="InterPro" id="IPR023296">
    <property type="entry name" value="Glyco_hydro_beta-prop_sf"/>
</dbReference>
<dbReference type="KEGG" id="cchl:FPL14_27375"/>
<evidence type="ECO:0000313" key="2">
    <source>
        <dbReference type="Proteomes" id="UP000515679"/>
    </source>
</evidence>
<reference evidence="1 2" key="1">
    <citation type="submission" date="2019-07" db="EMBL/GenBank/DDBJ databases">
        <authorList>
            <person name="Kim J.K."/>
            <person name="Cheong H.-M."/>
            <person name="Choi Y."/>
            <person name="Hwang K.J."/>
            <person name="Lee S."/>
            <person name="Choi C."/>
        </authorList>
    </citation>
    <scope>NUCLEOTIDE SEQUENCE [LARGE SCALE GENOMIC DNA]</scope>
    <source>
        <strain evidence="1 2">KS 22</strain>
    </source>
</reference>
<proteinExistence type="predicted"/>
<protein>
    <submittedName>
        <fullName evidence="1">Uncharacterized protein</fullName>
    </submittedName>
</protein>
<name>A0A7G5C5J1_9BACL</name>
<gene>
    <name evidence="1" type="ORF">FPL14_27375</name>
</gene>
<dbReference type="EMBL" id="CP041969">
    <property type="protein sequence ID" value="QMV44475.1"/>
    <property type="molecule type" value="Genomic_DNA"/>
</dbReference>